<dbReference type="GO" id="GO:0016491">
    <property type="term" value="F:oxidoreductase activity"/>
    <property type="evidence" value="ECO:0007669"/>
    <property type="project" value="UniProtKB-KW"/>
</dbReference>
<dbReference type="EMBL" id="GG697241">
    <property type="protein sequence ID" value="EET89682.1"/>
    <property type="molecule type" value="Genomic_DNA"/>
</dbReference>
<organism evidence="12 13">
    <name type="scientific">Candidatus Micrarchaeum acidiphilum ARMAN-2</name>
    <dbReference type="NCBI Taxonomy" id="425595"/>
    <lineage>
        <taxon>Archaea</taxon>
        <taxon>Candidatus Micrarchaeota</taxon>
        <taxon>Candidatus Micrarchaeia</taxon>
        <taxon>Candidatus Micrarchaeales</taxon>
        <taxon>Candidatus Micrarchaeaceae</taxon>
        <taxon>Candidatus Micrarchaeum</taxon>
    </lineage>
</organism>
<keyword evidence="9" id="KW-0676">Redox-active center</keyword>
<keyword evidence="13" id="KW-1185">Reference proteome</keyword>
<dbReference type="CDD" id="cd12918">
    <property type="entry name" value="VKOR_arc"/>
    <property type="match status" value="1"/>
</dbReference>
<keyword evidence="6" id="KW-0560">Oxidoreductase</keyword>
<accession>C7DIA8</accession>
<keyword evidence="8" id="KW-1015">Disulfide bond</keyword>
<evidence type="ECO:0000256" key="6">
    <source>
        <dbReference type="ARBA" id="ARBA00023002"/>
    </source>
</evidence>
<comment type="similarity">
    <text evidence="2">Belongs to the VKOR family.</text>
</comment>
<evidence type="ECO:0000256" key="10">
    <source>
        <dbReference type="SAM" id="Phobius"/>
    </source>
</evidence>
<gene>
    <name evidence="12" type="ORF">UNLARM2_0800</name>
</gene>
<proteinExistence type="inferred from homology"/>
<keyword evidence="5 10" id="KW-1133">Transmembrane helix</keyword>
<evidence type="ECO:0000256" key="2">
    <source>
        <dbReference type="ARBA" id="ARBA00006214"/>
    </source>
</evidence>
<dbReference type="InterPro" id="IPR012932">
    <property type="entry name" value="VKOR"/>
</dbReference>
<evidence type="ECO:0000259" key="11">
    <source>
        <dbReference type="SMART" id="SM00756"/>
    </source>
</evidence>
<keyword evidence="4" id="KW-0874">Quinone</keyword>
<feature type="transmembrane region" description="Helical" evidence="10">
    <location>
        <begin position="84"/>
        <end position="100"/>
    </location>
</feature>
<name>C7DIA8_MICA2</name>
<keyword evidence="7 10" id="KW-0472">Membrane</keyword>
<feature type="domain" description="Vitamin K epoxide reductase" evidence="11">
    <location>
        <begin position="1"/>
        <end position="134"/>
    </location>
</feature>
<reference evidence="12 13" key="2">
    <citation type="journal article" date="2010" name="Proc. Natl. Acad. Sci. U.S.A.">
        <title>Enigmatic, ultrasmall, uncultivated Archaea.</title>
        <authorList>
            <person name="Baker B.J."/>
            <person name="Comolli L.R."/>
            <person name="Dick G.J."/>
            <person name="Hauser L.J."/>
            <person name="Hyatt D."/>
            <person name="Dill B.D."/>
            <person name="Land M.L."/>
            <person name="Verberkmoes N.C."/>
            <person name="Hettich R.L."/>
            <person name="Banfield J.F."/>
        </authorList>
    </citation>
    <scope>NUCLEOTIDE SEQUENCE [LARGE SCALE GENOMIC DNA]</scope>
    <source>
        <strain evidence="12">ARMAN-2</strain>
    </source>
</reference>
<evidence type="ECO:0000256" key="1">
    <source>
        <dbReference type="ARBA" id="ARBA00004141"/>
    </source>
</evidence>
<protein>
    <submittedName>
        <fullName evidence="12">Vitamin K epoxide reductase</fullName>
    </submittedName>
</protein>
<dbReference type="PANTHER" id="PTHR34573">
    <property type="entry name" value="VKC DOMAIN-CONTAINING PROTEIN"/>
    <property type="match status" value="1"/>
</dbReference>
<dbReference type="Proteomes" id="UP000332487">
    <property type="component" value="Unassembled WGS sequence"/>
</dbReference>
<feature type="transmembrane region" description="Helical" evidence="10">
    <location>
        <begin position="106"/>
        <end position="129"/>
    </location>
</feature>
<dbReference type="GO" id="GO:0048038">
    <property type="term" value="F:quinone binding"/>
    <property type="evidence" value="ECO:0007669"/>
    <property type="project" value="UniProtKB-KW"/>
</dbReference>
<reference evidence="12 13" key="1">
    <citation type="journal article" date="2009" name="Genome Biol.">
        <title>Community-wide analysis of microbial genome sequence signatures.</title>
        <authorList>
            <person name="Dick G.J."/>
            <person name="Andersson A.F."/>
            <person name="Baker B.J."/>
            <person name="Simmons S.L."/>
            <person name="Thomas B.C."/>
            <person name="Yelton A.P."/>
            <person name="Banfield J.F."/>
        </authorList>
    </citation>
    <scope>NUCLEOTIDE SEQUENCE [LARGE SCALE GENOMIC DNA]</scope>
    <source>
        <strain evidence="12">ARMAN-2</strain>
    </source>
</reference>
<dbReference type="PANTHER" id="PTHR34573:SF1">
    <property type="entry name" value="VITAMIN K EPOXIDE REDUCTASE DOMAIN-CONTAINING PROTEIN"/>
    <property type="match status" value="1"/>
</dbReference>
<evidence type="ECO:0000256" key="9">
    <source>
        <dbReference type="ARBA" id="ARBA00023284"/>
    </source>
</evidence>
<evidence type="ECO:0000256" key="7">
    <source>
        <dbReference type="ARBA" id="ARBA00023136"/>
    </source>
</evidence>
<sequence length="145" mass="16330">MFKWRNILIILLFLGLLVSVYLTIEHFQPSVLICPNTGIISCATVLTSKYSIILGIPLEIIVLAWFIIAMLISVYEQKISNKDLLTIWFMIGSAGVLYSFASQYLIGKICVYCMSLDAILILSSAIIFYNTIKVWNADKQPAQTK</sequence>
<comment type="subcellular location">
    <subcellularLocation>
        <location evidence="1">Membrane</location>
        <topology evidence="1">Multi-pass membrane protein</topology>
    </subcellularLocation>
</comment>
<evidence type="ECO:0000256" key="5">
    <source>
        <dbReference type="ARBA" id="ARBA00022989"/>
    </source>
</evidence>
<dbReference type="AlphaFoldDB" id="C7DIA8"/>
<dbReference type="GO" id="GO:0016020">
    <property type="term" value="C:membrane"/>
    <property type="evidence" value="ECO:0007669"/>
    <property type="project" value="UniProtKB-SubCell"/>
</dbReference>
<evidence type="ECO:0000313" key="12">
    <source>
        <dbReference type="EMBL" id="EET89682.1"/>
    </source>
</evidence>
<evidence type="ECO:0000256" key="8">
    <source>
        <dbReference type="ARBA" id="ARBA00023157"/>
    </source>
</evidence>
<dbReference type="Pfam" id="PF07884">
    <property type="entry name" value="VKOR"/>
    <property type="match status" value="1"/>
</dbReference>
<dbReference type="Gene3D" id="1.20.1440.130">
    <property type="entry name" value="VKOR domain"/>
    <property type="match status" value="1"/>
</dbReference>
<evidence type="ECO:0000256" key="3">
    <source>
        <dbReference type="ARBA" id="ARBA00022692"/>
    </source>
</evidence>
<dbReference type="SMART" id="SM00756">
    <property type="entry name" value="VKc"/>
    <property type="match status" value="1"/>
</dbReference>
<evidence type="ECO:0000313" key="13">
    <source>
        <dbReference type="Proteomes" id="UP000332487"/>
    </source>
</evidence>
<keyword evidence="3 10" id="KW-0812">Transmembrane</keyword>
<dbReference type="InterPro" id="IPR038354">
    <property type="entry name" value="VKOR_sf"/>
</dbReference>
<feature type="transmembrane region" description="Helical" evidence="10">
    <location>
        <begin position="50"/>
        <end position="72"/>
    </location>
</feature>
<evidence type="ECO:0000256" key="4">
    <source>
        <dbReference type="ARBA" id="ARBA00022719"/>
    </source>
</evidence>